<dbReference type="AlphaFoldDB" id="A0A1G9VTL3"/>
<evidence type="ECO:0000313" key="2">
    <source>
        <dbReference type="Proteomes" id="UP000198704"/>
    </source>
</evidence>
<dbReference type="Proteomes" id="UP000198704">
    <property type="component" value="Unassembled WGS sequence"/>
</dbReference>
<keyword evidence="2" id="KW-1185">Reference proteome</keyword>
<name>A0A1G9VTL3_9HYPH</name>
<reference evidence="2" key="1">
    <citation type="submission" date="2016-10" db="EMBL/GenBank/DDBJ databases">
        <authorList>
            <person name="Varghese N."/>
            <person name="Submissions S."/>
        </authorList>
    </citation>
    <scope>NUCLEOTIDE SEQUENCE [LARGE SCALE GENOMIC DNA]</scope>
    <source>
        <strain evidence="2">BL47</strain>
    </source>
</reference>
<accession>A0A1G9VTL3</accession>
<dbReference type="EMBL" id="FNHS01000003">
    <property type="protein sequence ID" value="SDM75579.1"/>
    <property type="molecule type" value="Genomic_DNA"/>
</dbReference>
<sequence>MGHDLENATDEILNRIQATLAELGVRAISHVERLDGRIDRLDLKRR</sequence>
<protein>
    <submittedName>
        <fullName evidence="1">Uncharacterized protein</fullName>
    </submittedName>
</protein>
<gene>
    <name evidence="1" type="ORF">SAMN05216360_103295</name>
</gene>
<evidence type="ECO:0000313" key="1">
    <source>
        <dbReference type="EMBL" id="SDM75579.1"/>
    </source>
</evidence>
<organism evidence="1 2">
    <name type="scientific">Methylobacterium phyllostachyos</name>
    <dbReference type="NCBI Taxonomy" id="582672"/>
    <lineage>
        <taxon>Bacteria</taxon>
        <taxon>Pseudomonadati</taxon>
        <taxon>Pseudomonadota</taxon>
        <taxon>Alphaproteobacteria</taxon>
        <taxon>Hyphomicrobiales</taxon>
        <taxon>Methylobacteriaceae</taxon>
        <taxon>Methylobacterium</taxon>
    </lineage>
</organism>
<proteinExistence type="predicted"/>
<dbReference type="STRING" id="582672.SAMN05216360_103295"/>